<proteinExistence type="predicted"/>
<evidence type="ECO:0000313" key="1">
    <source>
        <dbReference type="EMBL" id="EEG23203.1"/>
    </source>
</evidence>
<evidence type="ECO:0000313" key="2">
    <source>
        <dbReference type="Proteomes" id="UP000005837"/>
    </source>
</evidence>
<gene>
    <name evidence="1" type="ORF">EIKCOROL_02133</name>
</gene>
<dbReference type="Proteomes" id="UP000005837">
    <property type="component" value="Unassembled WGS sequence"/>
</dbReference>
<accession>C0DXM2</accession>
<reference evidence="1 2" key="1">
    <citation type="submission" date="2009-01" db="EMBL/GenBank/DDBJ databases">
        <authorList>
            <person name="Fulton L."/>
            <person name="Clifton S."/>
            <person name="Chinwalla A.T."/>
            <person name="Mitreva M."/>
            <person name="Sodergren E."/>
            <person name="Weinstock G."/>
            <person name="Clifton S."/>
            <person name="Dooling D.J."/>
            <person name="Fulton B."/>
            <person name="Minx P."/>
            <person name="Pepin K.H."/>
            <person name="Johnson M."/>
            <person name="Bhonagiri V."/>
            <person name="Nash W.E."/>
            <person name="Mardis E.R."/>
            <person name="Wilson R.K."/>
        </authorList>
    </citation>
    <scope>NUCLEOTIDE SEQUENCE [LARGE SCALE GENOMIC DNA]</scope>
    <source>
        <strain evidence="1 2">ATCC 23834</strain>
    </source>
</reference>
<protein>
    <submittedName>
        <fullName evidence="1">Uncharacterized protein</fullName>
    </submittedName>
</protein>
<dbReference type="AlphaFoldDB" id="C0DXM2"/>
<organism evidence="1 2">
    <name type="scientific">Eikenella corrodens ATCC 23834</name>
    <dbReference type="NCBI Taxonomy" id="546274"/>
    <lineage>
        <taxon>Bacteria</taxon>
        <taxon>Pseudomonadati</taxon>
        <taxon>Pseudomonadota</taxon>
        <taxon>Betaproteobacteria</taxon>
        <taxon>Neisseriales</taxon>
        <taxon>Neisseriaceae</taxon>
        <taxon>Eikenella</taxon>
    </lineage>
</organism>
<comment type="caution">
    <text evidence="1">The sequence shown here is derived from an EMBL/GenBank/DDBJ whole genome shotgun (WGS) entry which is preliminary data.</text>
</comment>
<sequence length="39" mass="4516">MLGIQTRYGFERGCRYFMAVYALNHSLNFQVACLNKKAT</sequence>
<dbReference type="HOGENOM" id="CLU_3308909_0_0_4"/>
<dbReference type="EMBL" id="ACEA01000045">
    <property type="protein sequence ID" value="EEG23203.1"/>
    <property type="molecule type" value="Genomic_DNA"/>
</dbReference>
<name>C0DXM2_EIKCO</name>